<evidence type="ECO:0000313" key="2">
    <source>
        <dbReference type="EMBL" id="KAF2459616.1"/>
    </source>
</evidence>
<evidence type="ECO:0000256" key="1">
    <source>
        <dbReference type="SAM" id="MobiDB-lite"/>
    </source>
</evidence>
<accession>A0A6A6P6I3</accession>
<reference evidence="2" key="1">
    <citation type="journal article" date="2020" name="Stud. Mycol.">
        <title>101 Dothideomycetes genomes: a test case for predicting lifestyles and emergence of pathogens.</title>
        <authorList>
            <person name="Haridas S."/>
            <person name="Albert R."/>
            <person name="Binder M."/>
            <person name="Bloem J."/>
            <person name="Labutti K."/>
            <person name="Salamov A."/>
            <person name="Andreopoulos B."/>
            <person name="Baker S."/>
            <person name="Barry K."/>
            <person name="Bills G."/>
            <person name="Bluhm B."/>
            <person name="Cannon C."/>
            <person name="Castanera R."/>
            <person name="Culley D."/>
            <person name="Daum C."/>
            <person name="Ezra D."/>
            <person name="Gonzalez J."/>
            <person name="Henrissat B."/>
            <person name="Kuo A."/>
            <person name="Liang C."/>
            <person name="Lipzen A."/>
            <person name="Lutzoni F."/>
            <person name="Magnuson J."/>
            <person name="Mondo S."/>
            <person name="Nolan M."/>
            <person name="Ohm R."/>
            <person name="Pangilinan J."/>
            <person name="Park H.-J."/>
            <person name="Ramirez L."/>
            <person name="Alfaro M."/>
            <person name="Sun H."/>
            <person name="Tritt A."/>
            <person name="Yoshinaga Y."/>
            <person name="Zwiers L.-H."/>
            <person name="Turgeon B."/>
            <person name="Goodwin S."/>
            <person name="Spatafora J."/>
            <person name="Crous P."/>
            <person name="Grigoriev I."/>
        </authorList>
    </citation>
    <scope>NUCLEOTIDE SEQUENCE</scope>
    <source>
        <strain evidence="2">ATCC 16933</strain>
    </source>
</reference>
<organism evidence="2 3">
    <name type="scientific">Lineolata rhizophorae</name>
    <dbReference type="NCBI Taxonomy" id="578093"/>
    <lineage>
        <taxon>Eukaryota</taxon>
        <taxon>Fungi</taxon>
        <taxon>Dikarya</taxon>
        <taxon>Ascomycota</taxon>
        <taxon>Pezizomycotina</taxon>
        <taxon>Dothideomycetes</taxon>
        <taxon>Dothideomycetes incertae sedis</taxon>
        <taxon>Lineolatales</taxon>
        <taxon>Lineolataceae</taxon>
        <taxon>Lineolata</taxon>
    </lineage>
</organism>
<sequence length="317" mass="33757">MNHNRATAGAAHKALGDRPLPPGAEAADGDWRIGAHGWQRRSSIWRGRRGEGGCRSGVACKRKEDQAGGPVRASIEPAASERTGSSGSRGADRRRLDVNLDRSPGREASHAVPRRTRVCVDVCRGVRVCSVGGCVSGSARGPKTAPDVATPLVIGRDEPRGEGGAQAEERTLARAHWVGARDECTATRAGTVSSCCCKSPPLGPMIDAARGDTAGRRHTPQDSWRRNGEQADDSSGPRCYRWRTGPSAWSHTPGGCRKASINHYHSDKQASGRPDDDDADLPRATHDDDRKALPPRPQPLIRPQRPAGGAPAVARKT</sequence>
<dbReference type="AlphaFoldDB" id="A0A6A6P6I3"/>
<protein>
    <submittedName>
        <fullName evidence="2">Uncharacterized protein</fullName>
    </submittedName>
</protein>
<evidence type="ECO:0000313" key="3">
    <source>
        <dbReference type="Proteomes" id="UP000799766"/>
    </source>
</evidence>
<feature type="region of interest" description="Disordered" evidence="1">
    <location>
        <begin position="1"/>
        <end position="32"/>
    </location>
</feature>
<keyword evidence="3" id="KW-1185">Reference proteome</keyword>
<feature type="region of interest" description="Disordered" evidence="1">
    <location>
        <begin position="139"/>
        <end position="167"/>
    </location>
</feature>
<feature type="compositionally biased region" description="Basic and acidic residues" evidence="1">
    <location>
        <begin position="209"/>
        <end position="229"/>
    </location>
</feature>
<proteinExistence type="predicted"/>
<feature type="region of interest" description="Disordered" evidence="1">
    <location>
        <begin position="260"/>
        <end position="317"/>
    </location>
</feature>
<feature type="compositionally biased region" description="Basic and acidic residues" evidence="1">
    <location>
        <begin position="264"/>
        <end position="292"/>
    </location>
</feature>
<feature type="region of interest" description="Disordered" evidence="1">
    <location>
        <begin position="61"/>
        <end position="109"/>
    </location>
</feature>
<name>A0A6A6P6I3_9PEZI</name>
<gene>
    <name evidence="2" type="ORF">BDY21DRAFT_420112</name>
</gene>
<dbReference type="EMBL" id="MU001675">
    <property type="protein sequence ID" value="KAF2459616.1"/>
    <property type="molecule type" value="Genomic_DNA"/>
</dbReference>
<feature type="compositionally biased region" description="Basic and acidic residues" evidence="1">
    <location>
        <begin position="90"/>
        <end position="109"/>
    </location>
</feature>
<feature type="region of interest" description="Disordered" evidence="1">
    <location>
        <begin position="207"/>
        <end position="239"/>
    </location>
</feature>
<dbReference type="Proteomes" id="UP000799766">
    <property type="component" value="Unassembled WGS sequence"/>
</dbReference>
<feature type="compositionally biased region" description="Basic and acidic residues" evidence="1">
    <location>
        <begin position="155"/>
        <end position="167"/>
    </location>
</feature>